<dbReference type="EMBL" id="CM037154">
    <property type="protein sequence ID" value="KAH7861535.1"/>
    <property type="molecule type" value="Genomic_DNA"/>
</dbReference>
<proteinExistence type="predicted"/>
<protein>
    <submittedName>
        <fullName evidence="1">Uncharacterized protein</fullName>
    </submittedName>
</protein>
<gene>
    <name evidence="1" type="ORF">Vadar_027506</name>
</gene>
<evidence type="ECO:0000313" key="1">
    <source>
        <dbReference type="EMBL" id="KAH7861535.1"/>
    </source>
</evidence>
<evidence type="ECO:0000313" key="2">
    <source>
        <dbReference type="Proteomes" id="UP000828048"/>
    </source>
</evidence>
<accession>A0ACB7Z6H3</accession>
<keyword evidence="2" id="KW-1185">Reference proteome</keyword>
<name>A0ACB7Z6H3_9ERIC</name>
<dbReference type="Proteomes" id="UP000828048">
    <property type="component" value="Chromosome 4"/>
</dbReference>
<reference evidence="1 2" key="1">
    <citation type="journal article" date="2021" name="Hortic Res">
        <title>High-quality reference genome and annotation aids understanding of berry development for evergreen blueberry (Vaccinium darrowii).</title>
        <authorList>
            <person name="Yu J."/>
            <person name="Hulse-Kemp A.M."/>
            <person name="Babiker E."/>
            <person name="Staton M."/>
        </authorList>
    </citation>
    <scope>NUCLEOTIDE SEQUENCE [LARGE SCALE GENOMIC DNA]</scope>
    <source>
        <strain evidence="2">cv. NJ 8807/NJ 8810</strain>
        <tissue evidence="1">Young leaf</tissue>
    </source>
</reference>
<comment type="caution">
    <text evidence="1">The sequence shown here is derived from an EMBL/GenBank/DDBJ whole genome shotgun (WGS) entry which is preliminary data.</text>
</comment>
<sequence length="221" mass="24291">MKDLFTLNDDEECGSIETSNIFNQLPGDVNVVGAQDESRRAADNNDQPLKKEVHSTSTTEEGDKNRSTRVRATVRHIRPVQQRRWRRKREWERKTVGGGGREREEGREKAAEKEPGAMRSDLSRLSGGDEVGLAGRAGEVHEAQGKVHGGPTEKVEVHGEEAPVGVVAHGGEAGQAAHLVVAHVTALRGGAADSVEKGRRGNFGHRIWWDFQILIRTTLIE</sequence>
<organism evidence="1 2">
    <name type="scientific">Vaccinium darrowii</name>
    <dbReference type="NCBI Taxonomy" id="229202"/>
    <lineage>
        <taxon>Eukaryota</taxon>
        <taxon>Viridiplantae</taxon>
        <taxon>Streptophyta</taxon>
        <taxon>Embryophyta</taxon>
        <taxon>Tracheophyta</taxon>
        <taxon>Spermatophyta</taxon>
        <taxon>Magnoliopsida</taxon>
        <taxon>eudicotyledons</taxon>
        <taxon>Gunneridae</taxon>
        <taxon>Pentapetalae</taxon>
        <taxon>asterids</taxon>
        <taxon>Ericales</taxon>
        <taxon>Ericaceae</taxon>
        <taxon>Vaccinioideae</taxon>
        <taxon>Vaccinieae</taxon>
        <taxon>Vaccinium</taxon>
    </lineage>
</organism>